<evidence type="ECO:0000256" key="1">
    <source>
        <dbReference type="ARBA" id="ARBA00004123"/>
    </source>
</evidence>
<dbReference type="InterPro" id="IPR056616">
    <property type="entry name" value="Chromo_MIT1"/>
</dbReference>
<feature type="region of interest" description="Disordered" evidence="6">
    <location>
        <begin position="1647"/>
        <end position="1774"/>
    </location>
</feature>
<feature type="compositionally biased region" description="Acidic residues" evidence="6">
    <location>
        <begin position="238"/>
        <end position="248"/>
    </location>
</feature>
<dbReference type="FunCoup" id="A0A369KBP3">
    <property type="interactions" value="17"/>
</dbReference>
<dbReference type="GO" id="GO:0003682">
    <property type="term" value="F:chromatin binding"/>
    <property type="evidence" value="ECO:0007669"/>
    <property type="project" value="TreeGrafter"/>
</dbReference>
<comment type="caution">
    <text evidence="9">The sequence shown here is derived from an EMBL/GenBank/DDBJ whole genome shotgun (WGS) entry which is preliminary data.</text>
</comment>
<evidence type="ECO:0000259" key="7">
    <source>
        <dbReference type="PROSITE" id="PS51192"/>
    </source>
</evidence>
<dbReference type="GO" id="GO:0140658">
    <property type="term" value="F:ATP-dependent chromatin remodeler activity"/>
    <property type="evidence" value="ECO:0007669"/>
    <property type="project" value="TreeGrafter"/>
</dbReference>
<dbReference type="SMART" id="SM00487">
    <property type="entry name" value="DEXDc"/>
    <property type="match status" value="1"/>
</dbReference>
<feature type="region of interest" description="Disordered" evidence="6">
    <location>
        <begin position="159"/>
        <end position="311"/>
    </location>
</feature>
<feature type="region of interest" description="Disordered" evidence="6">
    <location>
        <begin position="728"/>
        <end position="751"/>
    </location>
</feature>
<dbReference type="InterPro" id="IPR014001">
    <property type="entry name" value="Helicase_ATP-bd"/>
</dbReference>
<feature type="compositionally biased region" description="Basic residues" evidence="6">
    <location>
        <begin position="360"/>
        <end position="369"/>
    </location>
</feature>
<dbReference type="OrthoDB" id="5857104at2759"/>
<feature type="region of interest" description="Disordered" evidence="6">
    <location>
        <begin position="1"/>
        <end position="37"/>
    </location>
</feature>
<evidence type="ECO:0000256" key="5">
    <source>
        <dbReference type="ARBA" id="ARBA00023242"/>
    </source>
</evidence>
<feature type="compositionally biased region" description="Basic residues" evidence="6">
    <location>
        <begin position="728"/>
        <end position="737"/>
    </location>
</feature>
<feature type="compositionally biased region" description="Acidic residues" evidence="6">
    <location>
        <begin position="179"/>
        <end position="207"/>
    </location>
</feature>
<dbReference type="CDD" id="cd18793">
    <property type="entry name" value="SF2_C_SNF"/>
    <property type="match status" value="1"/>
</dbReference>
<feature type="compositionally biased region" description="Polar residues" evidence="6">
    <location>
        <begin position="1689"/>
        <end position="1716"/>
    </location>
</feature>
<dbReference type="SUPFAM" id="SSF52540">
    <property type="entry name" value="P-loop containing nucleoside triphosphate hydrolases"/>
    <property type="match status" value="2"/>
</dbReference>
<dbReference type="InterPro" id="IPR027417">
    <property type="entry name" value="P-loop_NTPase"/>
</dbReference>
<dbReference type="InParanoid" id="A0A369KBP3"/>
<feature type="compositionally biased region" description="Low complexity" evidence="6">
    <location>
        <begin position="1721"/>
        <end position="1732"/>
    </location>
</feature>
<dbReference type="SMART" id="SM00490">
    <property type="entry name" value="HELICc"/>
    <property type="match status" value="1"/>
</dbReference>
<dbReference type="GO" id="GO:0005634">
    <property type="term" value="C:nucleus"/>
    <property type="evidence" value="ECO:0007669"/>
    <property type="project" value="UniProtKB-SubCell"/>
</dbReference>
<dbReference type="Gene3D" id="3.40.50.10810">
    <property type="entry name" value="Tandem AAA-ATPase domain"/>
    <property type="match status" value="1"/>
</dbReference>
<feature type="compositionally biased region" description="Low complexity" evidence="6">
    <location>
        <begin position="1672"/>
        <end position="1683"/>
    </location>
</feature>
<dbReference type="PROSITE" id="PS51192">
    <property type="entry name" value="HELICASE_ATP_BIND_1"/>
    <property type="match status" value="1"/>
</dbReference>
<feature type="compositionally biased region" description="Basic residues" evidence="6">
    <location>
        <begin position="293"/>
        <end position="309"/>
    </location>
</feature>
<reference evidence="9" key="1">
    <citation type="submission" date="2018-04" db="EMBL/GenBank/DDBJ databases">
        <title>Whole genome sequencing of Hypsizygus marmoreus.</title>
        <authorList>
            <person name="Choi I.-G."/>
            <person name="Min B."/>
            <person name="Kim J.-G."/>
            <person name="Kim S."/>
            <person name="Oh Y.-L."/>
            <person name="Kong W.-S."/>
            <person name="Park H."/>
            <person name="Jeong J."/>
            <person name="Song E.-S."/>
        </authorList>
    </citation>
    <scope>NUCLEOTIDE SEQUENCE [LARGE SCALE GENOMIC DNA]</scope>
    <source>
        <strain evidence="9">51987-8</strain>
    </source>
</reference>
<dbReference type="GO" id="GO:0000785">
    <property type="term" value="C:chromatin"/>
    <property type="evidence" value="ECO:0007669"/>
    <property type="project" value="TreeGrafter"/>
</dbReference>
<feature type="region of interest" description="Disordered" evidence="6">
    <location>
        <begin position="1448"/>
        <end position="1547"/>
    </location>
</feature>
<dbReference type="InterPro" id="IPR038718">
    <property type="entry name" value="SNF2-like_sf"/>
</dbReference>
<accession>A0A369KBP3</accession>
<dbReference type="Pfam" id="PF00271">
    <property type="entry name" value="Helicase_C"/>
    <property type="match status" value="1"/>
</dbReference>
<feature type="region of interest" description="Disordered" evidence="6">
    <location>
        <begin position="359"/>
        <end position="379"/>
    </location>
</feature>
<feature type="compositionally biased region" description="Acidic residues" evidence="6">
    <location>
        <begin position="273"/>
        <end position="287"/>
    </location>
</feature>
<dbReference type="GO" id="GO:0005524">
    <property type="term" value="F:ATP binding"/>
    <property type="evidence" value="ECO:0007669"/>
    <property type="project" value="UniProtKB-KW"/>
</dbReference>
<feature type="domain" description="Helicase C-terminal" evidence="8">
    <location>
        <begin position="1205"/>
        <end position="1356"/>
    </location>
</feature>
<dbReference type="Gene3D" id="3.40.50.300">
    <property type="entry name" value="P-loop containing nucleotide triphosphate hydrolases"/>
    <property type="match status" value="1"/>
</dbReference>
<evidence type="ECO:0000256" key="2">
    <source>
        <dbReference type="ARBA" id="ARBA00022741"/>
    </source>
</evidence>
<dbReference type="GO" id="GO:0042393">
    <property type="term" value="F:histone binding"/>
    <property type="evidence" value="ECO:0007669"/>
    <property type="project" value="TreeGrafter"/>
</dbReference>
<dbReference type="PANTHER" id="PTHR45623:SF17">
    <property type="entry name" value="CHROMODOMAIN-HELICASE-DNA-BINDING PROTEIN 3-RELATED"/>
    <property type="match status" value="1"/>
</dbReference>
<dbReference type="GO" id="GO:0003677">
    <property type="term" value="F:DNA binding"/>
    <property type="evidence" value="ECO:0007669"/>
    <property type="project" value="TreeGrafter"/>
</dbReference>
<comment type="subcellular location">
    <subcellularLocation>
        <location evidence="1">Nucleus</location>
    </subcellularLocation>
</comment>
<feature type="domain" description="Helicase ATP-binding" evidence="7">
    <location>
        <begin position="894"/>
        <end position="1071"/>
    </location>
</feature>
<dbReference type="Pfam" id="PF23615">
    <property type="entry name" value="Chromo_MIT1"/>
    <property type="match status" value="1"/>
</dbReference>
<evidence type="ECO:0000256" key="6">
    <source>
        <dbReference type="SAM" id="MobiDB-lite"/>
    </source>
</evidence>
<dbReference type="SUPFAM" id="SSF54160">
    <property type="entry name" value="Chromo domain-like"/>
    <property type="match status" value="1"/>
</dbReference>
<dbReference type="PROSITE" id="PS51194">
    <property type="entry name" value="HELICASE_CTER"/>
    <property type="match status" value="1"/>
</dbReference>
<dbReference type="GO" id="GO:0016887">
    <property type="term" value="F:ATP hydrolysis activity"/>
    <property type="evidence" value="ECO:0007669"/>
    <property type="project" value="TreeGrafter"/>
</dbReference>
<proteinExistence type="predicted"/>
<dbReference type="PANTHER" id="PTHR45623">
    <property type="entry name" value="CHROMODOMAIN-HELICASE-DNA-BINDING PROTEIN 3-RELATED-RELATED"/>
    <property type="match status" value="1"/>
</dbReference>
<dbReference type="Proteomes" id="UP000076154">
    <property type="component" value="Unassembled WGS sequence"/>
</dbReference>
<keyword evidence="2" id="KW-0547">Nucleotide-binding</keyword>
<keyword evidence="10" id="KW-1185">Reference proteome</keyword>
<evidence type="ECO:0000259" key="8">
    <source>
        <dbReference type="PROSITE" id="PS51194"/>
    </source>
</evidence>
<evidence type="ECO:0000256" key="3">
    <source>
        <dbReference type="ARBA" id="ARBA00022801"/>
    </source>
</evidence>
<keyword evidence="4" id="KW-0067">ATP-binding</keyword>
<organism evidence="9 10">
    <name type="scientific">Hypsizygus marmoreus</name>
    <name type="common">White beech mushroom</name>
    <name type="synonym">Agaricus marmoreus</name>
    <dbReference type="NCBI Taxonomy" id="39966"/>
    <lineage>
        <taxon>Eukaryota</taxon>
        <taxon>Fungi</taxon>
        <taxon>Dikarya</taxon>
        <taxon>Basidiomycota</taxon>
        <taxon>Agaricomycotina</taxon>
        <taxon>Agaricomycetes</taxon>
        <taxon>Agaricomycetidae</taxon>
        <taxon>Agaricales</taxon>
        <taxon>Tricholomatineae</taxon>
        <taxon>Lyophyllaceae</taxon>
        <taxon>Hypsizygus</taxon>
    </lineage>
</organism>
<dbReference type="STRING" id="39966.A0A369KBP3"/>
<protein>
    <submittedName>
        <fullName evidence="9">Chromatin remodeling factor mit1</fullName>
    </submittedName>
</protein>
<keyword evidence="5" id="KW-0539">Nucleus</keyword>
<dbReference type="InterPro" id="IPR000330">
    <property type="entry name" value="SNF2_N"/>
</dbReference>
<evidence type="ECO:0000313" key="9">
    <source>
        <dbReference type="EMBL" id="RDB29203.1"/>
    </source>
</evidence>
<dbReference type="InterPro" id="IPR001650">
    <property type="entry name" value="Helicase_C-like"/>
</dbReference>
<dbReference type="InterPro" id="IPR049730">
    <property type="entry name" value="SNF2/RAD54-like_C"/>
</dbReference>
<feature type="compositionally biased region" description="Pro residues" evidence="6">
    <location>
        <begin position="24"/>
        <end position="36"/>
    </location>
</feature>
<keyword evidence="3" id="KW-0378">Hydrolase</keyword>
<dbReference type="Pfam" id="PF00176">
    <property type="entry name" value="SNF2-rel_dom"/>
    <property type="match status" value="1"/>
</dbReference>
<dbReference type="EMBL" id="LUEZ02000010">
    <property type="protein sequence ID" value="RDB29203.1"/>
    <property type="molecule type" value="Genomic_DNA"/>
</dbReference>
<evidence type="ECO:0000313" key="10">
    <source>
        <dbReference type="Proteomes" id="UP000076154"/>
    </source>
</evidence>
<evidence type="ECO:0000256" key="4">
    <source>
        <dbReference type="ARBA" id="ARBA00022840"/>
    </source>
</evidence>
<sequence>MDTGDPSSDIGLLFTPEKSLGPVTSPPASPDPPPKAMKPGFHGKAFFVAPPSIPAAQKMLYKATKETSLKSEVEVPVDEVIGKYREGNMLYYFARYKGGIAHKFPSKVFEQKHKTLVEEFKRKEVAGELEPFDPSAHYIHPHSRVKTTINIRKGGVTTVRMRSARSIKSTPELEVVPDSQDEEMEDIDDEDESNDEEDDEDYDEDDISQPPRRSTRPSKQPLPFSPKKTRSRRVFVIDESDQEDEDSESVNRLPTRRSTRTRKGVKANLDLETYNDDFEPSGEDSDEYGSRSTRSKGRKLKKKAVRGKASRPAYGHFRAVAELDYDLDSDDEDASLRKHRDICEKCHQGPAHKLIQAYLKKGKGKKRRKTSDDEFEESDEEERLGALGGWVRCLKCPVVAHWRCMASTQRDEILKAARDRDRAEWQLAKTRTEGTGEAFDQPEPRKRSGLDARQTTEFICGACMKGGVCMGCMEVALEPDNRLAKTDVDSQSSAPGQGEDVIMADGTRDAAPMGSKKPLDPDASLDALVFRCFTCKRIAHYEHLPLPPTFSSSNTTAEIAQFYCQTWLCADCASYRDGVDKIIAWRPYPPNAVEPPRPRDEPPNYKASLPREYLVKWLDRSFRRVQWVPHMWLLSTHHAKLKHFLSGGTKVELIQEDEKMANNDAPTSVFEIGEESRASSVRPNTNTPILPQDAIPDAERRIPSAWKTVDRVLDVMLWRPRRQTKLNFRNKKGKQKASRIASDEDSDGDFQDSIEKERTLAFEQGEQPNGDLMETVSEWEKRKGREFSLDNTDQVVWAFFKWNDLGYDEATWDSPPLPEDPTYQAFRTALQRFIDSRLVIVPRHSQSYCDKFDKRAKDEYRTRHVLKNAADLKLGQNPQLKLMPFQVDGFNWLCNNWWTHQHCILADEMGLGKTVQVATFLGNIAMKFKAFPALVVVPNSTITNWVREFERWAPKLRVVPFYGEAKAREVIKKFELNHETKRTGETGAKFHVLITTYEALLNPKEFTTVFKNQPRWEVLVIDEGQRLKSDSSLLFKRLNELNSIHRIIMTGTPLNNNIRELFNLMNFLDPHEWNDLEGLEKEHEELTEDLVKQLHNRLRPYFLRRIKSEVLQLPPKNEVIVPVSMAPLQKEVYRSILSHNLELLNNLTTSKGNGAASKGRINNVLMQLRKCLQHPYLYAEDIEPRGLSPQETHEKLIDASAKLRFLKSLLPKLKERGHRVLLFSQFVIALNVIEDFLAGEGFKFLRLDGNTKGSERQKGMDEFNKPGSDVFIYLLTTRAGGVGINLFSADTVIIFDPDFNPHQDLQAIARAYRYGQQKTCLVFKLMVKDSAEERIVQVGKKKLVLDHLIVQKMDDEDSAGENVQSILTYGVKALFDANEESRDIVYTDHDIEKLVEKTEKEGEQQEPAKEGMSFAFAKIWAADKDSLEEVEDVDQGDSWAQTLQQITSERDKAQAQDIAASGRGVRRRAAAVAKPNAYLDGPLKNTLKKKSKTSQTPGSDGSAYLISDVESDGDGDGDVTSGATDDMAFEPPQRKARARPPSLPAGGEVNRVLNGPLSPIHNAPDVQYCGLCARKHGDGPGECVMMDRSENLAEYREMLLLHADDEPWDQRCAAIEAIDRTLHRRGHVALIAGQPLHPLQKLRTIDIPPAPAYHPTQKAPREIPRSSAPIEPGSSAPQSSGSSKHVSIPQRSGPSTAMGTSSSFVAGPSKLSSTSIPGPLKSSSKVSYASVAGPSKSLSASIAGPSKRPPSPSMMDEQSKMKKAKSSMSSASSAPCAVCGKTPHHLIKNCPLVAQGSQSISKQIKRLEGDSDPTAASTVRILHKLLSKQKKREEANSAIHIDLSDL</sequence>
<feature type="compositionally biased region" description="Basic residues" evidence="6">
    <location>
        <begin position="254"/>
        <end position="265"/>
    </location>
</feature>
<name>A0A369KBP3_HYPMA</name>
<gene>
    <name evidence="9" type="primary">mit1</name>
    <name evidence="9" type="ORF">Hypma_015711</name>
</gene>
<dbReference type="InterPro" id="IPR016197">
    <property type="entry name" value="Chromo-like_dom_sf"/>
</dbReference>